<evidence type="ECO:0000313" key="2">
    <source>
        <dbReference type="EMBL" id="KKM73014.1"/>
    </source>
</evidence>
<organism evidence="2">
    <name type="scientific">marine sediment metagenome</name>
    <dbReference type="NCBI Taxonomy" id="412755"/>
    <lineage>
        <taxon>unclassified sequences</taxon>
        <taxon>metagenomes</taxon>
        <taxon>ecological metagenomes</taxon>
    </lineage>
</organism>
<proteinExistence type="predicted"/>
<name>A0A0F9JT66_9ZZZZ</name>
<comment type="caution">
    <text evidence="2">The sequence shown here is derived from an EMBL/GenBank/DDBJ whole genome shotgun (WGS) entry which is preliminary data.</text>
</comment>
<reference evidence="2" key="1">
    <citation type="journal article" date="2015" name="Nature">
        <title>Complex archaea that bridge the gap between prokaryotes and eukaryotes.</title>
        <authorList>
            <person name="Spang A."/>
            <person name="Saw J.H."/>
            <person name="Jorgensen S.L."/>
            <person name="Zaremba-Niedzwiedzka K."/>
            <person name="Martijn J."/>
            <person name="Lind A.E."/>
            <person name="van Eijk R."/>
            <person name="Schleper C."/>
            <person name="Guy L."/>
            <person name="Ettema T.J."/>
        </authorList>
    </citation>
    <scope>NUCLEOTIDE SEQUENCE</scope>
</reference>
<feature type="transmembrane region" description="Helical" evidence="1">
    <location>
        <begin position="36"/>
        <end position="54"/>
    </location>
</feature>
<feature type="transmembrane region" description="Helical" evidence="1">
    <location>
        <begin position="12"/>
        <end position="30"/>
    </location>
</feature>
<protein>
    <submittedName>
        <fullName evidence="2">Uncharacterized protein</fullName>
    </submittedName>
</protein>
<dbReference type="AlphaFoldDB" id="A0A0F9JT66"/>
<keyword evidence="1" id="KW-1133">Transmembrane helix</keyword>
<dbReference type="EMBL" id="LAZR01009372">
    <property type="protein sequence ID" value="KKM73014.1"/>
    <property type="molecule type" value="Genomic_DNA"/>
</dbReference>
<sequence length="73" mass="8320">MATKGELDMVKMLLGVFLPSIVVAASFGLWVGSAWMALWAWVGLFMLLDIWMHWKTGEKKLEPLKDSSLSRYM</sequence>
<keyword evidence="1" id="KW-0812">Transmembrane</keyword>
<accession>A0A0F9JT66</accession>
<keyword evidence="1" id="KW-0472">Membrane</keyword>
<evidence type="ECO:0000256" key="1">
    <source>
        <dbReference type="SAM" id="Phobius"/>
    </source>
</evidence>
<gene>
    <name evidence="2" type="ORF">LCGC14_1414740</name>
</gene>